<keyword evidence="3" id="KW-1185">Reference proteome</keyword>
<reference evidence="2 3" key="1">
    <citation type="submission" date="2018-04" db="EMBL/GenBank/DDBJ databases">
        <title>Thalassorhabdus spongiae gen. nov., sp. nov., isolated from a marine sponge in South-West Iceland.</title>
        <authorList>
            <person name="Knobloch S."/>
            <person name="Daussin A."/>
            <person name="Johannsson R."/>
            <person name="Marteinsson V.T."/>
        </authorList>
    </citation>
    <scope>NUCLEOTIDE SEQUENCE [LARGE SCALE GENOMIC DNA]</scope>
    <source>
        <strain evidence="2 3">Hp12</strain>
    </source>
</reference>
<organism evidence="2 3">
    <name type="scientific">Pelagibaculum spongiae</name>
    <dbReference type="NCBI Taxonomy" id="2080658"/>
    <lineage>
        <taxon>Bacteria</taxon>
        <taxon>Pseudomonadati</taxon>
        <taxon>Pseudomonadota</taxon>
        <taxon>Gammaproteobacteria</taxon>
        <taxon>Oceanospirillales</taxon>
        <taxon>Pelagibaculum</taxon>
    </lineage>
</organism>
<accession>A0A2V1GZ58</accession>
<evidence type="ECO:0000313" key="2">
    <source>
        <dbReference type="EMBL" id="PVZ71729.1"/>
    </source>
</evidence>
<feature type="chain" id="PRO_5015945391" evidence="1">
    <location>
        <begin position="32"/>
        <end position="532"/>
    </location>
</feature>
<feature type="signal peptide" evidence="1">
    <location>
        <begin position="1"/>
        <end position="31"/>
    </location>
</feature>
<dbReference type="RefSeq" id="WP_116685318.1">
    <property type="nucleotide sequence ID" value="NZ_CAWNYD010000001.1"/>
</dbReference>
<protein>
    <submittedName>
        <fullName evidence="2">Uncharacterized protein</fullName>
    </submittedName>
</protein>
<gene>
    <name evidence="2" type="ORF">DC094_01500</name>
</gene>
<evidence type="ECO:0000256" key="1">
    <source>
        <dbReference type="SAM" id="SignalP"/>
    </source>
</evidence>
<comment type="caution">
    <text evidence="2">The sequence shown here is derived from an EMBL/GenBank/DDBJ whole genome shotgun (WGS) entry which is preliminary data.</text>
</comment>
<dbReference type="OrthoDB" id="5714489at2"/>
<dbReference type="EMBL" id="QDDL01000001">
    <property type="protein sequence ID" value="PVZ71729.1"/>
    <property type="molecule type" value="Genomic_DNA"/>
</dbReference>
<dbReference type="AlphaFoldDB" id="A0A2V1GZ58"/>
<dbReference type="Proteomes" id="UP000244906">
    <property type="component" value="Unassembled WGS sequence"/>
</dbReference>
<proteinExistence type="predicted"/>
<evidence type="ECO:0000313" key="3">
    <source>
        <dbReference type="Proteomes" id="UP000244906"/>
    </source>
</evidence>
<keyword evidence="1" id="KW-0732">Signal</keyword>
<sequence length="532" mass="58242">MKNNHSPMLSNKKFRLAAGLPLMLCASLANAEIITTSETHVFSVSDIQGGENFATYADDKTVLCGMPDSSKPTCPTDVQQPKADKDNHTLYPIESNFGFNVSDFVGAADRTFDQNYKEGFAGNIVDPDHGAGVAIANVATNVFKVKDPYGTWCSGLGGKMVKCSSEHYVVMEHVLTCNETIPYSTKDPLGGMQKDLIDPETKLKVGSCADAKLDNQLYLVRNGIVTEEALTSTTPGDQMIANESTVRDDIAVGKDYSITLKDDGKPLYRWGNAVKRPVDIRLYAKMPLPQAWKENPETVYRITSASLSVVHSITNNPNDQIRPEDMENEAAIGRLPESEFSGDNIISAKDCYEGDGDFIAEGTLFKNAEFANQTAFSDDLKHGLTNAWYTSTNRGPFEVGEESATRWRLRPNKYGQDIPGLEIANAEAECVQAPPFSKHTQKYTVGDIVTTTINLLDSEDISPLLTSSGWIDASQNNVNIGMASNSVEDGNGTSINYLPLTEDFDLAIYVKGDKKAIQLYSATLKIEWDDQN</sequence>
<name>A0A2V1GZ58_9GAMM</name>